<dbReference type="InterPro" id="IPR001126">
    <property type="entry name" value="UmuC"/>
</dbReference>
<evidence type="ECO:0000313" key="6">
    <source>
        <dbReference type="Proteomes" id="UP000482084"/>
    </source>
</evidence>
<dbReference type="InterPro" id="IPR043502">
    <property type="entry name" value="DNA/RNA_pol_sf"/>
</dbReference>
<dbReference type="AlphaFoldDB" id="A0A6L4WZX5"/>
<protein>
    <submittedName>
        <fullName evidence="5">ImpB/MucB/SamB family protein</fullName>
    </submittedName>
</protein>
<evidence type="ECO:0000313" key="5">
    <source>
        <dbReference type="EMBL" id="KAB8287938.1"/>
    </source>
</evidence>
<dbReference type="InterPro" id="IPR043128">
    <property type="entry name" value="Rev_trsase/Diguanyl_cyclase"/>
</dbReference>
<evidence type="ECO:0000256" key="1">
    <source>
        <dbReference type="ARBA" id="ARBA00010945"/>
    </source>
</evidence>
<dbReference type="Pfam" id="PF00817">
    <property type="entry name" value="IMS"/>
    <property type="match status" value="1"/>
</dbReference>
<evidence type="ECO:0000256" key="3">
    <source>
        <dbReference type="SAM" id="MobiDB-lite"/>
    </source>
</evidence>
<dbReference type="GO" id="GO:0003887">
    <property type="term" value="F:DNA-directed DNA polymerase activity"/>
    <property type="evidence" value="ECO:0007669"/>
    <property type="project" value="TreeGrafter"/>
</dbReference>
<dbReference type="PANTHER" id="PTHR11076:SF35">
    <property type="entry name" value="DNA REPAIR PROTEIN HOMOLOG YOBH"/>
    <property type="match status" value="1"/>
</dbReference>
<dbReference type="PANTHER" id="PTHR11076">
    <property type="entry name" value="DNA REPAIR POLYMERASE UMUC / TRANSFERASE FAMILY MEMBER"/>
    <property type="match status" value="1"/>
</dbReference>
<gene>
    <name evidence="5" type="ORF">DSM100688_1046</name>
</gene>
<sequence>MTDRPKRTYLAIDLKSFYASAECAALGLDPLQTNLVVADVSRTEKTICLAVSPSLKAYGLPGRARLFEVIETMNRVNEERRLRAPGRRFVGESCDARELAANPRLKAGYIAAKPRMSYYLQTSASIYTIYLRYASANDIHVYSIDEVFIDVTHYLGMYRMTPHELARRIVQDIVDVTGITATAGIGTNMYLAKVAMDIVAKHMPADRDGVRVAELDEASYRRLLWEHRPLTDFWRVGRGYARRLESAGLLTMGDIARCSTGRASDYYNEDLLYRMFGVNAELLIDHAWGWEPCEVADIKAYRPAENSLSSGQVLHRPYPFASARLVTREMADAISLELVEKGLVTRQIGLYIGYEGREGFEGSAPVSTNRYGKKVPRPANGSIDLGEYTSSTRVITAAMMNLYDRIVDRDLMVRRINVVVGRLRPYAEDAADASSADRATDGAGDGVDVAAVACDGDASNDAVNGTAMAGLRRDGARATGAETSSARGAGGRRRECGGATMPITPVGHAEQLDLFTDVAAEDRRRSERRVDQRREHDVQQALLAVKQRFGKNAVLKAMNLEPDATGRDRNNQIGGHAAGTDRCDDDDERKKKRPDATRDHIDTGGSGDRNGNAGG</sequence>
<dbReference type="Pfam" id="PF11799">
    <property type="entry name" value="IMS_C"/>
    <property type="match status" value="1"/>
</dbReference>
<dbReference type="InterPro" id="IPR050116">
    <property type="entry name" value="DNA_polymerase-Y"/>
</dbReference>
<feature type="region of interest" description="Disordered" evidence="3">
    <location>
        <begin position="560"/>
        <end position="615"/>
    </location>
</feature>
<keyword evidence="6" id="KW-1185">Reference proteome</keyword>
<name>A0A6L4WZX5_9BIFI</name>
<feature type="region of interest" description="Disordered" evidence="3">
    <location>
        <begin position="474"/>
        <end position="504"/>
    </location>
</feature>
<dbReference type="GO" id="GO:0005829">
    <property type="term" value="C:cytosol"/>
    <property type="evidence" value="ECO:0007669"/>
    <property type="project" value="TreeGrafter"/>
</dbReference>
<evidence type="ECO:0000256" key="2">
    <source>
        <dbReference type="ARBA" id="ARBA00025589"/>
    </source>
</evidence>
<comment type="caution">
    <text evidence="5">The sequence shown here is derived from an EMBL/GenBank/DDBJ whole genome shotgun (WGS) entry which is preliminary data.</text>
</comment>
<dbReference type="PROSITE" id="PS50173">
    <property type="entry name" value="UMUC"/>
    <property type="match status" value="1"/>
</dbReference>
<organism evidence="5 6">
    <name type="scientific">Bifidobacterium ramosum</name>
    <dbReference type="NCBI Taxonomy" id="1798158"/>
    <lineage>
        <taxon>Bacteria</taxon>
        <taxon>Bacillati</taxon>
        <taxon>Actinomycetota</taxon>
        <taxon>Actinomycetes</taxon>
        <taxon>Bifidobacteriales</taxon>
        <taxon>Bifidobacteriaceae</taxon>
        <taxon>Bifidobacterium</taxon>
    </lineage>
</organism>
<comment type="function">
    <text evidence="2">Poorly processive, error-prone DNA polymerase involved in untargeted mutagenesis. Copies undamaged DNA at stalled replication forks, which arise in vivo from mismatched or misaligned primer ends. These misaligned primers can be extended by PolIV. Exhibits no 3'-5' exonuclease (proofreading) activity. May be involved in translesional synthesis, in conjunction with the beta clamp from PolIII.</text>
</comment>
<feature type="compositionally biased region" description="Gly residues" evidence="3">
    <location>
        <begin position="604"/>
        <end position="615"/>
    </location>
</feature>
<dbReference type="SUPFAM" id="SSF56672">
    <property type="entry name" value="DNA/RNA polymerases"/>
    <property type="match status" value="1"/>
</dbReference>
<dbReference type="GO" id="GO:0003684">
    <property type="term" value="F:damaged DNA binding"/>
    <property type="evidence" value="ECO:0007669"/>
    <property type="project" value="InterPro"/>
</dbReference>
<dbReference type="GO" id="GO:0009432">
    <property type="term" value="P:SOS response"/>
    <property type="evidence" value="ECO:0007669"/>
    <property type="project" value="TreeGrafter"/>
</dbReference>
<accession>A0A6L4WZX5</accession>
<dbReference type="Gene3D" id="3.30.70.270">
    <property type="match status" value="1"/>
</dbReference>
<comment type="similarity">
    <text evidence="1">Belongs to the DNA polymerase type-Y family.</text>
</comment>
<feature type="domain" description="UmuC" evidence="4">
    <location>
        <begin position="9"/>
        <end position="237"/>
    </location>
</feature>
<dbReference type="InterPro" id="IPR017961">
    <property type="entry name" value="DNA_pol_Y-fam_little_finger"/>
</dbReference>
<feature type="compositionally biased region" description="Low complexity" evidence="3">
    <location>
        <begin position="478"/>
        <end position="487"/>
    </location>
</feature>
<feature type="non-terminal residue" evidence="5">
    <location>
        <position position="615"/>
    </location>
</feature>
<reference evidence="5 6" key="1">
    <citation type="submission" date="2019-10" db="EMBL/GenBank/DDBJ databases">
        <title>Characterization of the phylogenetic diversity of two novel species belonging to the genus Bifidobacterium: Bifidobacterium cebidarum sp. nov. and Bifidobacterium leontopitheci sp. nov.</title>
        <authorList>
            <person name="Lugli G.A."/>
            <person name="Duranti S."/>
            <person name="Milani C."/>
            <person name="Turroni F."/>
            <person name="Ventura M."/>
        </authorList>
    </citation>
    <scope>NUCLEOTIDE SEQUENCE [LARGE SCALE GENOMIC DNA]</scope>
    <source>
        <strain evidence="5 6">DSM 100688</strain>
    </source>
</reference>
<dbReference type="Proteomes" id="UP000482084">
    <property type="component" value="Unassembled WGS sequence"/>
</dbReference>
<dbReference type="GO" id="GO:0006281">
    <property type="term" value="P:DNA repair"/>
    <property type="evidence" value="ECO:0007669"/>
    <property type="project" value="InterPro"/>
</dbReference>
<proteinExistence type="inferred from homology"/>
<dbReference type="GO" id="GO:0042276">
    <property type="term" value="P:error-prone translesion synthesis"/>
    <property type="evidence" value="ECO:0007669"/>
    <property type="project" value="TreeGrafter"/>
</dbReference>
<dbReference type="EMBL" id="WBSM01000005">
    <property type="protein sequence ID" value="KAB8287938.1"/>
    <property type="molecule type" value="Genomic_DNA"/>
</dbReference>
<dbReference type="Gene3D" id="1.10.150.20">
    <property type="entry name" value="5' to 3' exonuclease, C-terminal subdomain"/>
    <property type="match status" value="1"/>
</dbReference>
<evidence type="ECO:0000259" key="4">
    <source>
        <dbReference type="PROSITE" id="PS50173"/>
    </source>
</evidence>